<name>A0A6L2K8N8_TANCI</name>
<keyword evidence="10" id="KW-0460">Magnesium</keyword>
<dbReference type="Pfam" id="PF07727">
    <property type="entry name" value="RVT_2"/>
    <property type="match status" value="1"/>
</dbReference>
<evidence type="ECO:0000256" key="13">
    <source>
        <dbReference type="ARBA" id="ARBA00022932"/>
    </source>
</evidence>
<keyword evidence="13" id="KW-0239">DNA-directed DNA polymerase</keyword>
<dbReference type="PANTHER" id="PTHR37984">
    <property type="entry name" value="PROTEIN CBG26694"/>
    <property type="match status" value="1"/>
</dbReference>
<dbReference type="SUPFAM" id="SSF57756">
    <property type="entry name" value="Retrovirus zinc finger-like domains"/>
    <property type="match status" value="1"/>
</dbReference>
<dbReference type="Pfam" id="PF08284">
    <property type="entry name" value="RVP_2"/>
    <property type="match status" value="1"/>
</dbReference>
<gene>
    <name evidence="19" type="ORF">Tci_017317</name>
</gene>
<comment type="caution">
    <text evidence="19">The sequence shown here is derived from an EMBL/GenBank/DDBJ whole genome shotgun (WGS) entry which is preliminary data.</text>
</comment>
<evidence type="ECO:0000256" key="12">
    <source>
        <dbReference type="ARBA" id="ARBA00022918"/>
    </source>
</evidence>
<dbReference type="InterPro" id="IPR012337">
    <property type="entry name" value="RNaseH-like_sf"/>
</dbReference>
<keyword evidence="16" id="KW-0862">Zinc</keyword>
<dbReference type="GO" id="GO:0006310">
    <property type="term" value="P:DNA recombination"/>
    <property type="evidence" value="ECO:0007669"/>
    <property type="project" value="UniProtKB-KW"/>
</dbReference>
<keyword evidence="16" id="KW-0863">Zinc-finger</keyword>
<evidence type="ECO:0000256" key="8">
    <source>
        <dbReference type="ARBA" id="ARBA00022759"/>
    </source>
</evidence>
<feature type="compositionally biased region" description="Basic and acidic residues" evidence="17">
    <location>
        <begin position="406"/>
        <end position="419"/>
    </location>
</feature>
<keyword evidence="12" id="KW-0695">RNA-directed DNA polymerase</keyword>
<keyword evidence="2" id="KW-0645">Protease</keyword>
<evidence type="ECO:0000256" key="16">
    <source>
        <dbReference type="PROSITE-ProRule" id="PRU00047"/>
    </source>
</evidence>
<dbReference type="Pfam" id="PF00098">
    <property type="entry name" value="zf-CCHC"/>
    <property type="match status" value="1"/>
</dbReference>
<dbReference type="GO" id="GO:0003677">
    <property type="term" value="F:DNA binding"/>
    <property type="evidence" value="ECO:0007669"/>
    <property type="project" value="UniProtKB-KW"/>
</dbReference>
<feature type="region of interest" description="Disordered" evidence="17">
    <location>
        <begin position="27"/>
        <end position="90"/>
    </location>
</feature>
<dbReference type="SUPFAM" id="SSF50630">
    <property type="entry name" value="Acid proteases"/>
    <property type="match status" value="1"/>
</dbReference>
<dbReference type="InterPro" id="IPR036875">
    <property type="entry name" value="Znf_CCHC_sf"/>
</dbReference>
<dbReference type="Pfam" id="PF03732">
    <property type="entry name" value="Retrotrans_gag"/>
    <property type="match status" value="1"/>
</dbReference>
<evidence type="ECO:0000256" key="11">
    <source>
        <dbReference type="ARBA" id="ARBA00022908"/>
    </source>
</evidence>
<dbReference type="Pfam" id="PF17917">
    <property type="entry name" value="RT_RNaseH"/>
    <property type="match status" value="1"/>
</dbReference>
<dbReference type="Pfam" id="PF17921">
    <property type="entry name" value="Integrase_H2C2"/>
    <property type="match status" value="1"/>
</dbReference>
<keyword evidence="6" id="KW-0479">Metal-binding</keyword>
<dbReference type="InterPro" id="IPR005162">
    <property type="entry name" value="Retrotrans_gag_dom"/>
</dbReference>
<dbReference type="InterPro" id="IPR041373">
    <property type="entry name" value="RT_RNaseH"/>
</dbReference>
<evidence type="ECO:0000256" key="9">
    <source>
        <dbReference type="ARBA" id="ARBA00022801"/>
    </source>
</evidence>
<evidence type="ECO:0000256" key="15">
    <source>
        <dbReference type="ARBA" id="ARBA00023172"/>
    </source>
</evidence>
<feature type="domain" description="CCHC-type" evidence="18">
    <location>
        <begin position="504"/>
        <end position="518"/>
    </location>
</feature>
<proteinExistence type="predicted"/>
<dbReference type="PROSITE" id="PS50158">
    <property type="entry name" value="ZF_CCHC"/>
    <property type="match status" value="1"/>
</dbReference>
<keyword evidence="5" id="KW-0540">Nuclease</keyword>
<dbReference type="PANTHER" id="PTHR37984:SF5">
    <property type="entry name" value="PROTEIN NYNRIN-LIKE"/>
    <property type="match status" value="1"/>
</dbReference>
<keyword evidence="15" id="KW-0233">DNA recombination</keyword>
<dbReference type="InterPro" id="IPR050951">
    <property type="entry name" value="Retrovirus_Pol_polyprotein"/>
</dbReference>
<keyword evidence="9" id="KW-0378">Hydrolase</keyword>
<evidence type="ECO:0000256" key="1">
    <source>
        <dbReference type="ARBA" id="ARBA00012493"/>
    </source>
</evidence>
<evidence type="ECO:0000256" key="14">
    <source>
        <dbReference type="ARBA" id="ARBA00023125"/>
    </source>
</evidence>
<dbReference type="InterPro" id="IPR043502">
    <property type="entry name" value="DNA/RNA_pol_sf"/>
</dbReference>
<keyword evidence="11" id="KW-0229">DNA integration</keyword>
<evidence type="ECO:0000256" key="17">
    <source>
        <dbReference type="SAM" id="MobiDB-lite"/>
    </source>
</evidence>
<dbReference type="Gene3D" id="2.40.70.10">
    <property type="entry name" value="Acid Proteases"/>
    <property type="match status" value="1"/>
</dbReference>
<organism evidence="19">
    <name type="scientific">Tanacetum cinerariifolium</name>
    <name type="common">Dalmatian daisy</name>
    <name type="synonym">Chrysanthemum cinerariifolium</name>
    <dbReference type="NCBI Taxonomy" id="118510"/>
    <lineage>
        <taxon>Eukaryota</taxon>
        <taxon>Viridiplantae</taxon>
        <taxon>Streptophyta</taxon>
        <taxon>Embryophyta</taxon>
        <taxon>Tracheophyta</taxon>
        <taxon>Spermatophyta</taxon>
        <taxon>Magnoliopsida</taxon>
        <taxon>eudicotyledons</taxon>
        <taxon>Gunneridae</taxon>
        <taxon>Pentapetalae</taxon>
        <taxon>asterids</taxon>
        <taxon>campanulids</taxon>
        <taxon>Asterales</taxon>
        <taxon>Asteraceae</taxon>
        <taxon>Asteroideae</taxon>
        <taxon>Anthemideae</taxon>
        <taxon>Anthemidinae</taxon>
        <taxon>Tanacetum</taxon>
    </lineage>
</organism>
<evidence type="ECO:0000259" key="18">
    <source>
        <dbReference type="PROSITE" id="PS50158"/>
    </source>
</evidence>
<keyword evidence="4" id="KW-0548">Nucleotidyltransferase</keyword>
<feature type="compositionally biased region" description="Low complexity" evidence="17">
    <location>
        <begin position="438"/>
        <end position="481"/>
    </location>
</feature>
<evidence type="ECO:0000313" key="19">
    <source>
        <dbReference type="EMBL" id="GEU45339.1"/>
    </source>
</evidence>
<dbReference type="InterPro" id="IPR013103">
    <property type="entry name" value="RVT_2"/>
</dbReference>
<dbReference type="GO" id="GO:0003964">
    <property type="term" value="F:RNA-directed DNA polymerase activity"/>
    <property type="evidence" value="ECO:0007669"/>
    <property type="project" value="UniProtKB-KW"/>
</dbReference>
<reference evidence="19" key="1">
    <citation type="journal article" date="2019" name="Sci. Rep.">
        <title>Draft genome of Tanacetum cinerariifolium, the natural source of mosquito coil.</title>
        <authorList>
            <person name="Yamashiro T."/>
            <person name="Shiraishi A."/>
            <person name="Satake H."/>
            <person name="Nakayama K."/>
        </authorList>
    </citation>
    <scope>NUCLEOTIDE SEQUENCE</scope>
</reference>
<evidence type="ECO:0000256" key="4">
    <source>
        <dbReference type="ARBA" id="ARBA00022695"/>
    </source>
</evidence>
<keyword evidence="3" id="KW-0808">Transferase</keyword>
<evidence type="ECO:0000256" key="7">
    <source>
        <dbReference type="ARBA" id="ARBA00022750"/>
    </source>
</evidence>
<keyword evidence="14" id="KW-0238">DNA-binding</keyword>
<protein>
    <recommendedName>
        <fullName evidence="1">RNA-directed DNA polymerase</fullName>
        <ecNumber evidence="1">2.7.7.49</ecNumber>
    </recommendedName>
</protein>
<dbReference type="CDD" id="cd00303">
    <property type="entry name" value="retropepsin_like"/>
    <property type="match status" value="1"/>
</dbReference>
<sequence length="1579" mass="181751">MANVPPNDPNVDASAIVPALVNLDHVPDQLVGLGNDPEEDSEGDDDDDMEMDDEEEVIDPYMDDGSNNPPPLNSKDEETPLTSPIIPDADGQPIPLIASFGQNFHFGKMEKLMSKRIDTKGRMKKKFKEQDRHFVGLGCDNIEMDRTVRNMMSNLSGLKKLVKGLSDQFDEYEGSKVFEDKRVLEKELVNERNRKEFYREFDIKPPVEPSARPVPAPYPDDPSVVTRDVAIAAAAVATFGIEDDDDDISPMDSQPYEPRGSPCDTQTMPPKKSARGNPPPPLTQDTVNRMIQESVKAAIHAERENFMKCSPITFRGNERAVGLIRWIEKTKMFFTVATLGIEAVTRKTWAEMKVMMTKEFCPPEEIQRMECELWNLRVKEMDISSYTTRFNELVILCPGMVPTEQKKKVKEIAKREADNKKRKWENFQGGSSSGGGNNNSNRNNNNYPINYNYNNNRNNNQNQYQNPNRNHQNNQRQGNIRQKARDCWSKVVATGANAQPIMTCYECGEKGHIKTNCPARNNPGRSGARGQAYALRDGDQNLGPNVVTGTFLLNNCYARVLFDSGSDKSFVNVNFGHLIDIEPVKVGHSYEVELADGRVVSINTILRGYALNLVNHLFEIDLMPIELGTFDVIIGMDWLILHDCIIVCGKKKVRVPLKKRTLVVKVIEKELAERRLEDVPVICNFPDVFLKDLPGIPPPRQVEFETELVPGAALMARTPYRLAPSEMKELAKKLQETHYSHYKFQVMPFGLTNAPAIFMDLMNRNEKLYAKFSKCQFWLDSVKFPGHVINSQGVHVDLAKIEAIKNWTALKSPTEPLTKLTQKNKTYEWGKEEEEAFQLLKDKLLREVIAYASRQLRTHEENLTHDLELGAIVFAIRLWRHYLYELLSDYDCEIRYHPGKANVVADALSRKEREKPLSVRSLVLTDHKDLMQQILKAQVEYLKKGNVQKENLGRMQKQIFEIRTNEITYHDKRIWLPLHGGLRDLTMHESHKSKYTIHPGSTKMYQDLRKLYWWPNIKADIATYIDKCLTCAKVKAEHLKPSGLLQQPEIPKWKWENDYGHPYFLPKKKTDSIEKLVELYLKEIVCRNGVPVSVISDRDKTDRKSERTIQTLEDMLRACVIDFRSSWDKHLLLVQFSYNNSYHASIKAAPFEALYGQKCRSPVCWSKVGEIQLTGPELVIKRIGPVAYKLELPDKLRGIHDTFHVSNLKRCFVNDDVVIPLDEFQLDDKFHFVKEQVEIMDREEKVSSSPCKKTRDKARQVPRRRFLKEGKLFKRFLDNMLEEGERMWRSIEKGPYVRPIIPNLDNTTNQIIEPLSKMTEINKKQYITDVSVMDYLLQAIPNDLYISVDACKTAQEMWERIKRLMYGFDVTNHDGRVDIQTKNARYGKKAGDNDVTEPNYDAKVVSKKTLEDTEESRLKMRNKMIQLDYGKLNALFETFVPQKEPSVEQTYFSIPSTYNELVECLVGKNVIVVKWIWKNKTDVENMVIQNKYRLVAQGYGQDEGIDFKKSFAPVTRLEAVKIFVAYAAHKNFPTYQMDVKTKFMNRPLKEEDFVCQHDGFVDLDFPNHDRLKKALYGLK</sequence>
<dbReference type="SUPFAM" id="SSF53098">
    <property type="entry name" value="Ribonuclease H-like"/>
    <property type="match status" value="1"/>
</dbReference>
<dbReference type="InterPro" id="IPR036397">
    <property type="entry name" value="RNaseH_sf"/>
</dbReference>
<dbReference type="SUPFAM" id="SSF56672">
    <property type="entry name" value="DNA/RNA polymerases"/>
    <property type="match status" value="1"/>
</dbReference>
<dbReference type="GO" id="GO:0004190">
    <property type="term" value="F:aspartic-type endopeptidase activity"/>
    <property type="evidence" value="ECO:0007669"/>
    <property type="project" value="UniProtKB-KW"/>
</dbReference>
<dbReference type="GO" id="GO:0015074">
    <property type="term" value="P:DNA integration"/>
    <property type="evidence" value="ECO:0007669"/>
    <property type="project" value="UniProtKB-KW"/>
</dbReference>
<dbReference type="GO" id="GO:0004519">
    <property type="term" value="F:endonuclease activity"/>
    <property type="evidence" value="ECO:0007669"/>
    <property type="project" value="UniProtKB-KW"/>
</dbReference>
<dbReference type="InterPro" id="IPR001878">
    <property type="entry name" value="Znf_CCHC"/>
</dbReference>
<dbReference type="Gene3D" id="4.10.60.10">
    <property type="entry name" value="Zinc finger, CCHC-type"/>
    <property type="match status" value="1"/>
</dbReference>
<evidence type="ECO:0000256" key="2">
    <source>
        <dbReference type="ARBA" id="ARBA00022670"/>
    </source>
</evidence>
<dbReference type="GO" id="GO:0003887">
    <property type="term" value="F:DNA-directed DNA polymerase activity"/>
    <property type="evidence" value="ECO:0007669"/>
    <property type="project" value="UniProtKB-KW"/>
</dbReference>
<keyword evidence="8" id="KW-0255">Endonuclease</keyword>
<dbReference type="Gene3D" id="3.30.420.10">
    <property type="entry name" value="Ribonuclease H-like superfamily/Ribonuclease H"/>
    <property type="match status" value="1"/>
</dbReference>
<evidence type="ECO:0000256" key="6">
    <source>
        <dbReference type="ARBA" id="ARBA00022723"/>
    </source>
</evidence>
<dbReference type="GO" id="GO:0006508">
    <property type="term" value="P:proteolysis"/>
    <property type="evidence" value="ECO:0007669"/>
    <property type="project" value="UniProtKB-KW"/>
</dbReference>
<dbReference type="InterPro" id="IPR021109">
    <property type="entry name" value="Peptidase_aspartic_dom_sf"/>
</dbReference>
<feature type="region of interest" description="Disordered" evidence="17">
    <location>
        <begin position="242"/>
        <end position="285"/>
    </location>
</feature>
<dbReference type="GO" id="GO:0008270">
    <property type="term" value="F:zinc ion binding"/>
    <property type="evidence" value="ECO:0007669"/>
    <property type="project" value="UniProtKB-KW"/>
</dbReference>
<dbReference type="EMBL" id="BKCJ010001972">
    <property type="protein sequence ID" value="GEU45339.1"/>
    <property type="molecule type" value="Genomic_DNA"/>
</dbReference>
<evidence type="ECO:0000256" key="3">
    <source>
        <dbReference type="ARBA" id="ARBA00022679"/>
    </source>
</evidence>
<accession>A0A6L2K8N8</accession>
<feature type="compositionally biased region" description="Acidic residues" evidence="17">
    <location>
        <begin position="36"/>
        <end position="62"/>
    </location>
</feature>
<dbReference type="EC" id="2.7.7.49" evidence="1"/>
<dbReference type="Gene3D" id="1.10.340.70">
    <property type="match status" value="1"/>
</dbReference>
<evidence type="ECO:0000256" key="10">
    <source>
        <dbReference type="ARBA" id="ARBA00022842"/>
    </source>
</evidence>
<evidence type="ECO:0000256" key="5">
    <source>
        <dbReference type="ARBA" id="ARBA00022722"/>
    </source>
</evidence>
<dbReference type="Gene3D" id="3.30.70.270">
    <property type="match status" value="1"/>
</dbReference>
<dbReference type="InterPro" id="IPR056924">
    <property type="entry name" value="SH3_Tf2-1"/>
</dbReference>
<feature type="region of interest" description="Disordered" evidence="17">
    <location>
        <begin position="406"/>
        <end position="482"/>
    </location>
</feature>
<dbReference type="InterPro" id="IPR043128">
    <property type="entry name" value="Rev_trsase/Diguanyl_cyclase"/>
</dbReference>
<dbReference type="Pfam" id="PF24626">
    <property type="entry name" value="SH3_Tf2-1"/>
    <property type="match status" value="1"/>
</dbReference>
<dbReference type="InterPro" id="IPR041588">
    <property type="entry name" value="Integrase_H2C2"/>
</dbReference>
<keyword evidence="7" id="KW-0064">Aspartyl protease</keyword>
<dbReference type="SMART" id="SM00343">
    <property type="entry name" value="ZnF_C2HC"/>
    <property type="match status" value="1"/>
</dbReference>